<organism evidence="1 2">
    <name type="scientific">Desulfosporosinus nitroreducens</name>
    <dbReference type="NCBI Taxonomy" id="2018668"/>
    <lineage>
        <taxon>Bacteria</taxon>
        <taxon>Bacillati</taxon>
        <taxon>Bacillota</taxon>
        <taxon>Clostridia</taxon>
        <taxon>Eubacteriales</taxon>
        <taxon>Desulfitobacteriaceae</taxon>
        <taxon>Desulfosporosinus</taxon>
    </lineage>
</organism>
<dbReference type="Proteomes" id="UP001176021">
    <property type="component" value="Unassembled WGS sequence"/>
</dbReference>
<protein>
    <submittedName>
        <fullName evidence="1">Uncharacterized protein</fullName>
    </submittedName>
</protein>
<reference evidence="1" key="1">
    <citation type="submission" date="2022-05" db="EMBL/GenBank/DDBJ databases">
        <title>Expanded diversity of anoxic marine methylotrophy in a Black Sea sulfate reducing microorganism.</title>
        <authorList>
            <person name="Fischer P.Q."/>
            <person name="Stams A.J.M."/>
            <person name="Villanueva L."/>
            <person name="Sousa D.Z."/>
        </authorList>
    </citation>
    <scope>NUCLEOTIDE SEQUENCE</scope>
    <source>
        <strain evidence="1">P130</strain>
    </source>
</reference>
<comment type="caution">
    <text evidence="1">The sequence shown here is derived from an EMBL/GenBank/DDBJ whole genome shotgun (WGS) entry which is preliminary data.</text>
</comment>
<name>A0ABT8QXI2_9FIRM</name>
<evidence type="ECO:0000313" key="2">
    <source>
        <dbReference type="Proteomes" id="UP001176021"/>
    </source>
</evidence>
<proteinExistence type="predicted"/>
<evidence type="ECO:0000313" key="1">
    <source>
        <dbReference type="EMBL" id="MDO0826059.1"/>
    </source>
</evidence>
<keyword evidence="2" id="KW-1185">Reference proteome</keyword>
<accession>A0ABT8QXI2</accession>
<dbReference type="EMBL" id="JAMJEV010000047">
    <property type="protein sequence ID" value="MDO0826059.1"/>
    <property type="molecule type" value="Genomic_DNA"/>
</dbReference>
<sequence>MADQLDITLSFRVMGIQIEVLLKRKYRGIVEYSYTKDFLRFRSLTD</sequence>
<dbReference type="RefSeq" id="WP_302050404.1">
    <property type="nucleotide sequence ID" value="NZ_JAMJEV010000047.1"/>
</dbReference>
<gene>
    <name evidence="1" type="ORF">M8H41_25090</name>
</gene>